<proteinExistence type="predicted"/>
<reference evidence="1" key="1">
    <citation type="journal article" date="2020" name="Nature">
        <title>Giant virus diversity and host interactions through global metagenomics.</title>
        <authorList>
            <person name="Schulz F."/>
            <person name="Roux S."/>
            <person name="Paez-Espino D."/>
            <person name="Jungbluth S."/>
            <person name="Walsh D.A."/>
            <person name="Denef V.J."/>
            <person name="McMahon K.D."/>
            <person name="Konstantinidis K.T."/>
            <person name="Eloe-Fadrosh E.A."/>
            <person name="Kyrpides N.C."/>
            <person name="Woyke T."/>
        </authorList>
    </citation>
    <scope>NUCLEOTIDE SEQUENCE</scope>
    <source>
        <strain evidence="1">GVMAG-M-3300013004-44</strain>
    </source>
</reference>
<accession>A0A6C0BIB3</accession>
<dbReference type="AlphaFoldDB" id="A0A6C0BIB3"/>
<protein>
    <submittedName>
        <fullName evidence="1">Uncharacterized protein</fullName>
    </submittedName>
</protein>
<name>A0A6C0BIB3_9ZZZZ</name>
<evidence type="ECO:0000313" key="1">
    <source>
        <dbReference type="EMBL" id="QHS91299.1"/>
    </source>
</evidence>
<dbReference type="EMBL" id="MN739158">
    <property type="protein sequence ID" value="QHS91299.1"/>
    <property type="molecule type" value="Genomic_DNA"/>
</dbReference>
<organism evidence="1">
    <name type="scientific">viral metagenome</name>
    <dbReference type="NCBI Taxonomy" id="1070528"/>
    <lineage>
        <taxon>unclassified sequences</taxon>
        <taxon>metagenomes</taxon>
        <taxon>organismal metagenomes</taxon>
    </lineage>
</organism>
<sequence length="128" mass="15329">MIPTMLGTLTRCHPSYKKIFMKHMNYEECFAVQKWIGFIRFTKNRGVDFTIPYIHASSIITIENSTTCYHEQFDYVMFQHKVPSLIIHHFWKKNKDIIMPQQIPPELFQYIAQKRPSDTIYSSHPHHL</sequence>